<dbReference type="RefSeq" id="WP_188804946.1">
    <property type="nucleotide sequence ID" value="NZ_BMOK01000019.1"/>
</dbReference>
<organism evidence="12 13">
    <name type="scientific">Sporolactobacillus putidus</name>
    <dbReference type="NCBI Taxonomy" id="492735"/>
    <lineage>
        <taxon>Bacteria</taxon>
        <taxon>Bacillati</taxon>
        <taxon>Bacillota</taxon>
        <taxon>Bacilli</taxon>
        <taxon>Bacillales</taxon>
        <taxon>Sporolactobacillaceae</taxon>
        <taxon>Sporolactobacillus</taxon>
    </lineage>
</organism>
<reference evidence="12" key="2">
    <citation type="submission" date="2020-09" db="EMBL/GenBank/DDBJ databases">
        <authorList>
            <person name="Sun Q."/>
            <person name="Ohkuma M."/>
        </authorList>
    </citation>
    <scope>NUCLEOTIDE SEQUENCE</scope>
    <source>
        <strain evidence="12">JCM 15325</strain>
    </source>
</reference>
<protein>
    <recommendedName>
        <fullName evidence="4 8">Sucrose-6-phosphate hydrolase</fullName>
        <ecNumber evidence="3 8">3.2.1.26</ecNumber>
    </recommendedName>
    <alternativeName>
        <fullName evidence="7 9">Invertase</fullName>
    </alternativeName>
</protein>
<dbReference type="SUPFAM" id="SSF49899">
    <property type="entry name" value="Concanavalin A-like lectins/glucanases"/>
    <property type="match status" value="1"/>
</dbReference>
<comment type="subcellular location">
    <subcellularLocation>
        <location evidence="9">Cytoplasm</location>
    </subcellularLocation>
</comment>
<keyword evidence="9" id="KW-0119">Carbohydrate metabolism</keyword>
<dbReference type="Pfam" id="PF00251">
    <property type="entry name" value="Glyco_hydro_32N"/>
    <property type="match status" value="1"/>
</dbReference>
<dbReference type="Gene3D" id="2.60.120.560">
    <property type="entry name" value="Exo-inulinase, domain 1"/>
    <property type="match status" value="1"/>
</dbReference>
<proteinExistence type="inferred from homology"/>
<evidence type="ECO:0000256" key="2">
    <source>
        <dbReference type="ARBA" id="ARBA00009902"/>
    </source>
</evidence>
<evidence type="ECO:0000259" key="10">
    <source>
        <dbReference type="Pfam" id="PF00251"/>
    </source>
</evidence>
<evidence type="ECO:0000256" key="5">
    <source>
        <dbReference type="ARBA" id="ARBA00022801"/>
    </source>
</evidence>
<comment type="caution">
    <text evidence="12">The sequence shown here is derived from an EMBL/GenBank/DDBJ whole genome shotgun (WGS) entry which is preliminary data.</text>
</comment>
<dbReference type="AlphaFoldDB" id="A0A917S9M2"/>
<comment type="pathway">
    <text evidence="1 9">Glycan biosynthesis; sucrose metabolism.</text>
</comment>
<evidence type="ECO:0000256" key="9">
    <source>
        <dbReference type="RuleBase" id="RU365015"/>
    </source>
</evidence>
<comment type="similarity">
    <text evidence="2 8">Belongs to the glycosyl hydrolase 32 family.</text>
</comment>
<keyword evidence="5 8" id="KW-0378">Hydrolase</keyword>
<evidence type="ECO:0000256" key="4">
    <source>
        <dbReference type="ARBA" id="ARBA00019623"/>
    </source>
</evidence>
<dbReference type="PROSITE" id="PS00609">
    <property type="entry name" value="GLYCOSYL_HYDROL_F32"/>
    <property type="match status" value="1"/>
</dbReference>
<sequence>MEWNRALRYKKFDDWSDQDKKELLEKVQHSPWRMDVHIQPRSGLLNDPNGFSYYNHQWHLFYQSYPMGPVHGLKAWYHLISDDLTHWEEKGLALVPDNPYDSHGCYSGSALPVDDKLFIMYTGNVRDADWQRYPYQIGAWMDGANKIEKIKTPLIASQPDHYTDHFRDPQVIRRNDRYYALLGAQNDQLIGEIVLFESEDLSNWSFIGPLNISDQSLGFMIECPNLIFIDEKPVLIFCPQGLDKNILDYRNIYPNVSLIGDQINLDKATFVSNHALHNFDEGFDCYATQAFNAPDGRALAVSWVGLPEINYPTDPYGWAHCLSLVKELSIKNGQLYQNPVRETATLRQDHAQSQGTLDRQSRIIIKDCAPAYEFAINLRGKGSCRLALAKNETQSLDLDIDFQTGMLTLDRANAGVPFSEAYGTARCTTISKDEPLHLQIFIDHSIAEIFVNHGYKVLTARFFPNDDQTQISLRASVYLDYNYDYWRLSKRKG</sequence>
<feature type="domain" description="Glycosyl hydrolase family 32 N-terminal" evidence="10">
    <location>
        <begin position="37"/>
        <end position="339"/>
    </location>
</feature>
<dbReference type="GO" id="GO:0005737">
    <property type="term" value="C:cytoplasm"/>
    <property type="evidence" value="ECO:0007669"/>
    <property type="project" value="UniProtKB-SubCell"/>
</dbReference>
<keyword evidence="6 8" id="KW-0326">Glycosidase</keyword>
<dbReference type="InterPro" id="IPR013189">
    <property type="entry name" value="Glyco_hydro_32_C"/>
</dbReference>
<comment type="function">
    <text evidence="9">Enables the bacterium to metabolize sucrose as a sole carbon source.</text>
</comment>
<evidence type="ECO:0000256" key="7">
    <source>
        <dbReference type="ARBA" id="ARBA00033367"/>
    </source>
</evidence>
<dbReference type="Gene3D" id="2.115.10.20">
    <property type="entry name" value="Glycosyl hydrolase domain, family 43"/>
    <property type="match status" value="1"/>
</dbReference>
<dbReference type="InterPro" id="IPR001362">
    <property type="entry name" value="Glyco_hydro_32"/>
</dbReference>
<dbReference type="SMART" id="SM00640">
    <property type="entry name" value="Glyco_32"/>
    <property type="match status" value="1"/>
</dbReference>
<dbReference type="EMBL" id="BMOK01000019">
    <property type="protein sequence ID" value="GGL64574.1"/>
    <property type="molecule type" value="Genomic_DNA"/>
</dbReference>
<dbReference type="CDD" id="cd18623">
    <property type="entry name" value="GH32_ScrB-like"/>
    <property type="match status" value="1"/>
</dbReference>
<dbReference type="InterPro" id="IPR023296">
    <property type="entry name" value="Glyco_hydro_beta-prop_sf"/>
</dbReference>
<dbReference type="EC" id="3.2.1.26" evidence="3 8"/>
<dbReference type="GO" id="GO:0005975">
    <property type="term" value="P:carbohydrate metabolic process"/>
    <property type="evidence" value="ECO:0007669"/>
    <property type="project" value="InterPro"/>
</dbReference>
<dbReference type="NCBIfam" id="TIGR01322">
    <property type="entry name" value="scrB_fam"/>
    <property type="match status" value="1"/>
</dbReference>
<evidence type="ECO:0000256" key="3">
    <source>
        <dbReference type="ARBA" id="ARBA00012758"/>
    </source>
</evidence>
<dbReference type="PANTHER" id="PTHR43101:SF1">
    <property type="entry name" value="BETA-FRUCTOSIDASE"/>
    <property type="match status" value="1"/>
</dbReference>
<feature type="domain" description="Glycosyl hydrolase family 32 C-terminal" evidence="11">
    <location>
        <begin position="345"/>
        <end position="476"/>
    </location>
</feature>
<dbReference type="InterPro" id="IPR006232">
    <property type="entry name" value="Suc6P_hydrolase"/>
</dbReference>
<dbReference type="InterPro" id="IPR018053">
    <property type="entry name" value="Glyco_hydro_32_AS"/>
</dbReference>
<reference evidence="12" key="1">
    <citation type="journal article" date="2014" name="Int. J. Syst. Evol. Microbiol.">
        <title>Complete genome sequence of Corynebacterium casei LMG S-19264T (=DSM 44701T), isolated from a smear-ripened cheese.</title>
        <authorList>
            <consortium name="US DOE Joint Genome Institute (JGI-PGF)"/>
            <person name="Walter F."/>
            <person name="Albersmeier A."/>
            <person name="Kalinowski J."/>
            <person name="Ruckert C."/>
        </authorList>
    </citation>
    <scope>NUCLEOTIDE SEQUENCE</scope>
    <source>
        <strain evidence="12">JCM 15325</strain>
    </source>
</reference>
<dbReference type="InterPro" id="IPR013320">
    <property type="entry name" value="ConA-like_dom_sf"/>
</dbReference>
<gene>
    <name evidence="12" type="primary">scrB</name>
    <name evidence="12" type="ORF">GCM10007968_30630</name>
</gene>
<comment type="catalytic activity">
    <reaction evidence="8">
        <text>Hydrolysis of terminal non-reducing beta-D-fructofuranoside residues in beta-D-fructofuranosides.</text>
        <dbReference type="EC" id="3.2.1.26"/>
    </reaction>
</comment>
<evidence type="ECO:0000259" key="11">
    <source>
        <dbReference type="Pfam" id="PF08244"/>
    </source>
</evidence>
<dbReference type="InterPro" id="IPR051214">
    <property type="entry name" value="GH32_Enzymes"/>
</dbReference>
<evidence type="ECO:0000256" key="1">
    <source>
        <dbReference type="ARBA" id="ARBA00004914"/>
    </source>
</evidence>
<keyword evidence="13" id="KW-1185">Reference proteome</keyword>
<evidence type="ECO:0000256" key="8">
    <source>
        <dbReference type="RuleBase" id="RU362110"/>
    </source>
</evidence>
<dbReference type="PANTHER" id="PTHR43101">
    <property type="entry name" value="BETA-FRUCTOSIDASE"/>
    <property type="match status" value="1"/>
</dbReference>
<dbReference type="InterPro" id="IPR013148">
    <property type="entry name" value="Glyco_hydro_32_N"/>
</dbReference>
<dbReference type="GO" id="GO:0004564">
    <property type="term" value="F:beta-fructofuranosidase activity"/>
    <property type="evidence" value="ECO:0007669"/>
    <property type="project" value="UniProtKB-EC"/>
</dbReference>
<accession>A0A917S9M2</accession>
<dbReference type="Pfam" id="PF08244">
    <property type="entry name" value="Glyco_hydro_32C"/>
    <property type="match status" value="1"/>
</dbReference>
<evidence type="ECO:0000313" key="12">
    <source>
        <dbReference type="EMBL" id="GGL64574.1"/>
    </source>
</evidence>
<evidence type="ECO:0000313" key="13">
    <source>
        <dbReference type="Proteomes" id="UP000654670"/>
    </source>
</evidence>
<name>A0A917S9M2_9BACL</name>
<dbReference type="Proteomes" id="UP000654670">
    <property type="component" value="Unassembled WGS sequence"/>
</dbReference>
<dbReference type="SUPFAM" id="SSF75005">
    <property type="entry name" value="Arabinanase/levansucrase/invertase"/>
    <property type="match status" value="1"/>
</dbReference>
<evidence type="ECO:0000256" key="6">
    <source>
        <dbReference type="ARBA" id="ARBA00023295"/>
    </source>
</evidence>
<keyword evidence="9" id="KW-0963">Cytoplasm</keyword>